<dbReference type="GO" id="GO:0006121">
    <property type="term" value="P:mitochondrial electron transport, succinate to ubiquinone"/>
    <property type="evidence" value="ECO:0007669"/>
    <property type="project" value="TreeGrafter"/>
</dbReference>
<dbReference type="PANTHER" id="PTHR12469:SF2">
    <property type="entry name" value="SUCCINATE DEHYDROGENASE ASSEMBLY FACTOR 2, MITOCHONDRIAL"/>
    <property type="match status" value="1"/>
</dbReference>
<keyword evidence="1" id="KW-0143">Chaperone</keyword>
<dbReference type="InterPro" id="IPR036714">
    <property type="entry name" value="SDH_sf"/>
</dbReference>
<proteinExistence type="predicted"/>
<gene>
    <name evidence="2" type="ORF">OESDEN_12342</name>
</gene>
<evidence type="ECO:0000313" key="3">
    <source>
        <dbReference type="Proteomes" id="UP000053660"/>
    </source>
</evidence>
<dbReference type="Pfam" id="PF03937">
    <property type="entry name" value="Sdh5"/>
    <property type="match status" value="1"/>
</dbReference>
<reference evidence="2 3" key="1">
    <citation type="submission" date="2014-03" db="EMBL/GenBank/DDBJ databases">
        <title>Draft genome of the hookworm Oesophagostomum dentatum.</title>
        <authorList>
            <person name="Mitreva M."/>
        </authorList>
    </citation>
    <scope>NUCLEOTIDE SEQUENCE [LARGE SCALE GENOMIC DNA]</scope>
    <source>
        <strain evidence="2 3">OD-Hann</strain>
    </source>
</reference>
<dbReference type="GO" id="GO:0006099">
    <property type="term" value="P:tricarboxylic acid cycle"/>
    <property type="evidence" value="ECO:0007669"/>
    <property type="project" value="TreeGrafter"/>
</dbReference>
<sequence>MFRLSVSRVVSLVSAKPRISLPRSLFSSPAAMSKANVEDLDLLRARLHYQSKKRGILENDLLIGAFADRYLPKMNREQLESYDKSFCQSLGMLKAMHPFMYN</sequence>
<dbReference type="AlphaFoldDB" id="A0A0B1SSD6"/>
<name>A0A0B1SSD6_OESDE</name>
<dbReference type="Proteomes" id="UP000053660">
    <property type="component" value="Unassembled WGS sequence"/>
</dbReference>
<dbReference type="InterPro" id="IPR005631">
    <property type="entry name" value="SDH"/>
</dbReference>
<evidence type="ECO:0000256" key="1">
    <source>
        <dbReference type="ARBA" id="ARBA00023186"/>
    </source>
</evidence>
<evidence type="ECO:0000313" key="2">
    <source>
        <dbReference type="EMBL" id="KHJ87874.1"/>
    </source>
</evidence>
<protein>
    <submittedName>
        <fullName evidence="2">TPR repeat region</fullName>
    </submittedName>
</protein>
<dbReference type="GO" id="GO:0034553">
    <property type="term" value="P:mitochondrial respiratory chain complex II assembly"/>
    <property type="evidence" value="ECO:0007669"/>
    <property type="project" value="TreeGrafter"/>
</dbReference>
<organism evidence="2 3">
    <name type="scientific">Oesophagostomum dentatum</name>
    <name type="common">Nodular worm</name>
    <dbReference type="NCBI Taxonomy" id="61180"/>
    <lineage>
        <taxon>Eukaryota</taxon>
        <taxon>Metazoa</taxon>
        <taxon>Ecdysozoa</taxon>
        <taxon>Nematoda</taxon>
        <taxon>Chromadorea</taxon>
        <taxon>Rhabditida</taxon>
        <taxon>Rhabditina</taxon>
        <taxon>Rhabditomorpha</taxon>
        <taxon>Strongyloidea</taxon>
        <taxon>Strongylidae</taxon>
        <taxon>Oesophagostomum</taxon>
    </lineage>
</organism>
<dbReference type="PANTHER" id="PTHR12469">
    <property type="entry name" value="PROTEIN EMI5 HOMOLOG, MITOCHONDRIAL"/>
    <property type="match status" value="1"/>
</dbReference>
<dbReference type="SUPFAM" id="SSF109910">
    <property type="entry name" value="YgfY-like"/>
    <property type="match status" value="1"/>
</dbReference>
<dbReference type="Gene3D" id="1.10.150.250">
    <property type="entry name" value="Flavinator of succinate dehydrogenase"/>
    <property type="match status" value="1"/>
</dbReference>
<dbReference type="GO" id="GO:0005739">
    <property type="term" value="C:mitochondrion"/>
    <property type="evidence" value="ECO:0007669"/>
    <property type="project" value="TreeGrafter"/>
</dbReference>
<dbReference type="OrthoDB" id="284292at2759"/>
<dbReference type="EMBL" id="KN556851">
    <property type="protein sequence ID" value="KHJ87874.1"/>
    <property type="molecule type" value="Genomic_DNA"/>
</dbReference>
<accession>A0A0B1SSD6</accession>
<keyword evidence="3" id="KW-1185">Reference proteome</keyword>